<dbReference type="Gene3D" id="1.10.10.60">
    <property type="entry name" value="Homeodomain-like"/>
    <property type="match status" value="1"/>
</dbReference>
<dbReference type="InterPro" id="IPR008422">
    <property type="entry name" value="KN_HD"/>
</dbReference>
<dbReference type="EMBL" id="JYNV01000069">
    <property type="protein sequence ID" value="KZM27348.1"/>
    <property type="molecule type" value="Genomic_DNA"/>
</dbReference>
<dbReference type="PANTHER" id="PTHR11850">
    <property type="entry name" value="HOMEOBOX PROTEIN TRANSCRIPTION FACTORS"/>
    <property type="match status" value="1"/>
</dbReference>
<reference evidence="9 10" key="1">
    <citation type="journal article" date="2016" name="Sci. Rep.">
        <title>Draft genome sequencing and secretome analysis of fungal phytopathogen Ascochyta rabiei provides insight into the necrotrophic effector repertoire.</title>
        <authorList>
            <person name="Verma S."/>
            <person name="Gazara R.K."/>
            <person name="Nizam S."/>
            <person name="Parween S."/>
            <person name="Chattopadhyay D."/>
            <person name="Verma P.K."/>
        </authorList>
    </citation>
    <scope>NUCLEOTIDE SEQUENCE [LARGE SCALE GENOMIC DNA]</scope>
    <source>
        <strain evidence="9 10">ArDII</strain>
    </source>
</reference>
<dbReference type="GO" id="GO:0008270">
    <property type="term" value="F:zinc ion binding"/>
    <property type="evidence" value="ECO:0007669"/>
    <property type="project" value="UniProtKB-KW"/>
</dbReference>
<evidence type="ECO:0000256" key="5">
    <source>
        <dbReference type="PROSITE-ProRule" id="PRU00108"/>
    </source>
</evidence>
<dbReference type="PROSITE" id="PS00028">
    <property type="entry name" value="ZINC_FINGER_C2H2_1"/>
    <property type="match status" value="1"/>
</dbReference>
<gene>
    <name evidence="9" type="ORF">ST47_g1511</name>
</gene>
<feature type="compositionally biased region" description="Low complexity" evidence="6">
    <location>
        <begin position="219"/>
        <end position="229"/>
    </location>
</feature>
<keyword evidence="4" id="KW-0863">Zinc-finger</keyword>
<dbReference type="GO" id="GO:0005634">
    <property type="term" value="C:nucleus"/>
    <property type="evidence" value="ECO:0007669"/>
    <property type="project" value="UniProtKB-SubCell"/>
</dbReference>
<evidence type="ECO:0000256" key="6">
    <source>
        <dbReference type="SAM" id="MobiDB-lite"/>
    </source>
</evidence>
<evidence type="ECO:0000256" key="2">
    <source>
        <dbReference type="ARBA" id="ARBA00023155"/>
    </source>
</evidence>
<keyword evidence="2 5" id="KW-0371">Homeobox</keyword>
<dbReference type="SMART" id="SM00355">
    <property type="entry name" value="ZnF_C2H2"/>
    <property type="match status" value="3"/>
</dbReference>
<evidence type="ECO:0000259" key="7">
    <source>
        <dbReference type="PROSITE" id="PS50071"/>
    </source>
</evidence>
<dbReference type="InterPro" id="IPR013087">
    <property type="entry name" value="Znf_C2H2_type"/>
</dbReference>
<evidence type="ECO:0000256" key="1">
    <source>
        <dbReference type="ARBA" id="ARBA00023125"/>
    </source>
</evidence>
<name>A0A163KYA1_DIDRA</name>
<feature type="DNA-binding region" description="Homeobox" evidence="5">
    <location>
        <begin position="62"/>
        <end position="124"/>
    </location>
</feature>
<dbReference type="SMART" id="SM00389">
    <property type="entry name" value="HOX"/>
    <property type="match status" value="1"/>
</dbReference>
<dbReference type="SUPFAM" id="SSF46689">
    <property type="entry name" value="Homeodomain-like"/>
    <property type="match status" value="1"/>
</dbReference>
<dbReference type="PROSITE" id="PS50157">
    <property type="entry name" value="ZINC_FINGER_C2H2_2"/>
    <property type="match status" value="1"/>
</dbReference>
<evidence type="ECO:0000256" key="3">
    <source>
        <dbReference type="ARBA" id="ARBA00023242"/>
    </source>
</evidence>
<feature type="region of interest" description="Disordered" evidence="6">
    <location>
        <begin position="203"/>
        <end position="248"/>
    </location>
</feature>
<keyword evidence="4" id="KW-0862">Zinc</keyword>
<dbReference type="InterPro" id="IPR001356">
    <property type="entry name" value="HD"/>
</dbReference>
<dbReference type="PROSITE" id="PS50071">
    <property type="entry name" value="HOMEOBOX_2"/>
    <property type="match status" value="1"/>
</dbReference>
<keyword evidence="4" id="KW-0479">Metal-binding</keyword>
<feature type="domain" description="C2H2-type" evidence="8">
    <location>
        <begin position="254"/>
        <end position="282"/>
    </location>
</feature>
<keyword evidence="3 5" id="KW-0539">Nucleus</keyword>
<accession>A0A163KYA1</accession>
<proteinExistence type="predicted"/>
<dbReference type="InterPro" id="IPR050224">
    <property type="entry name" value="TALE_homeobox"/>
</dbReference>
<evidence type="ECO:0000256" key="4">
    <source>
        <dbReference type="PROSITE-ProRule" id="PRU00042"/>
    </source>
</evidence>
<keyword evidence="1 5" id="KW-0238">DNA-binding</keyword>
<dbReference type="GO" id="GO:0003677">
    <property type="term" value="F:DNA binding"/>
    <property type="evidence" value="ECO:0007669"/>
    <property type="project" value="UniProtKB-UniRule"/>
</dbReference>
<feature type="compositionally biased region" description="Basic residues" evidence="6">
    <location>
        <begin position="230"/>
        <end position="244"/>
    </location>
</feature>
<keyword evidence="10" id="KW-1185">Reference proteome</keyword>
<sequence>MDDLDARNSSHDVRFVALSELSLDSPAMTPFDLQPHAAGLDSYFNSCSASPTVVSSTTNATLPKQGGRFSKEAIRVLKTWLRTHENRPYPRPEDLQFLQQQTGLDCKQITTWFANARRRDLSRAPRPHSPQVTASPVDIIARPATPAVQLRTQHENLLQRWVESPPEQEAALFGDIVRAVATRPDHTGDKDCKPEALYYSSSASSAGTSFSNPLSDCNSSGSRKSYSLSRKPRRRRVKKSHRPREGHAASQLPFQCTFCVETFKTKYDWQRHEKALHLSLEQWTCAPEGPRASVLGGSGELCCVFCGELSPDDAHLNTHQYSACQARDEGERSFHRKDHLVQHLKLVHKVDSKHVQLDRWKTSTLDVQSRCGFCTLAMSTWTERVNHLADHFKAGATMSQWQGDWGFEDHVLERVEDSVPPYFIHLEMNTPWPLRASDTPIATLVNAYELLKFEVNFFRQNYLDKNGSPPNHRAFQLEACRTVFASDALSDKKVSTPQRDDDESWLRDLIMSNPDITQEALFGPLRTPSEGISTLRIYGRTHLFEQCPLENQLLAFVRAQADAGLPDWRLQQEACDIIRRAEASSNATLEGFSDWVIHAIGADSDWLLPFKLRVGLDIGDQFNPAAVPSLESVDHQQVSAPFFPEAFTHVGLPENSSNAPIHYLAAPPSASNFPDSYSQSNRSMGPNFFRLFTGDLRRWVFATMSPSNPGSHVPSDTEIQHHARWIMYESDDPWNQTAADHPEWLWRFKKDVGILREGEAAVGGDPGFPAL</sequence>
<feature type="domain" description="Homeobox" evidence="7">
    <location>
        <begin position="60"/>
        <end position="123"/>
    </location>
</feature>
<evidence type="ECO:0000313" key="10">
    <source>
        <dbReference type="Proteomes" id="UP000076837"/>
    </source>
</evidence>
<dbReference type="Pfam" id="PF05920">
    <property type="entry name" value="Homeobox_KN"/>
    <property type="match status" value="1"/>
</dbReference>
<comment type="subcellular location">
    <subcellularLocation>
        <location evidence="5">Nucleus</location>
    </subcellularLocation>
</comment>
<dbReference type="AlphaFoldDB" id="A0A163KYA1"/>
<evidence type="ECO:0000259" key="8">
    <source>
        <dbReference type="PROSITE" id="PS50157"/>
    </source>
</evidence>
<organism evidence="9 10">
    <name type="scientific">Didymella rabiei</name>
    <name type="common">Chickpea ascochyta blight fungus</name>
    <name type="synonym">Mycosphaerella rabiei</name>
    <dbReference type="NCBI Taxonomy" id="5454"/>
    <lineage>
        <taxon>Eukaryota</taxon>
        <taxon>Fungi</taxon>
        <taxon>Dikarya</taxon>
        <taxon>Ascomycota</taxon>
        <taxon>Pezizomycotina</taxon>
        <taxon>Dothideomycetes</taxon>
        <taxon>Pleosporomycetidae</taxon>
        <taxon>Pleosporales</taxon>
        <taxon>Pleosporineae</taxon>
        <taxon>Didymellaceae</taxon>
        <taxon>Ascochyta</taxon>
    </lineage>
</organism>
<dbReference type="STRING" id="5454.A0A163KYA1"/>
<comment type="caution">
    <text evidence="9">The sequence shown here is derived from an EMBL/GenBank/DDBJ whole genome shotgun (WGS) entry which is preliminary data.</text>
</comment>
<dbReference type="Proteomes" id="UP000076837">
    <property type="component" value="Unassembled WGS sequence"/>
</dbReference>
<dbReference type="CDD" id="cd00086">
    <property type="entry name" value="homeodomain"/>
    <property type="match status" value="1"/>
</dbReference>
<dbReference type="InterPro" id="IPR009057">
    <property type="entry name" value="Homeodomain-like_sf"/>
</dbReference>
<dbReference type="GO" id="GO:0006355">
    <property type="term" value="P:regulation of DNA-templated transcription"/>
    <property type="evidence" value="ECO:0007669"/>
    <property type="project" value="InterPro"/>
</dbReference>
<evidence type="ECO:0000313" key="9">
    <source>
        <dbReference type="EMBL" id="KZM27348.1"/>
    </source>
</evidence>
<protein>
    <submittedName>
        <fullName evidence="9">Metal ion binding</fullName>
    </submittedName>
</protein>